<feature type="domain" description="RNase H type-1" evidence="2">
    <location>
        <begin position="583"/>
        <end position="663"/>
    </location>
</feature>
<keyword evidence="4" id="KW-1185">Reference proteome</keyword>
<dbReference type="VEuPathDB" id="FungiDB:MELLADRAFT_85000"/>
<dbReference type="Pfam" id="PF13456">
    <property type="entry name" value="RVT_3"/>
    <property type="match status" value="1"/>
</dbReference>
<dbReference type="InterPro" id="IPR043502">
    <property type="entry name" value="DNA/RNA_pol_sf"/>
</dbReference>
<dbReference type="GO" id="GO:0004523">
    <property type="term" value="F:RNA-DNA hybrid ribonuclease activity"/>
    <property type="evidence" value="ECO:0007669"/>
    <property type="project" value="InterPro"/>
</dbReference>
<gene>
    <name evidence="3" type="ORF">MELLADRAFT_85000</name>
</gene>
<dbReference type="STRING" id="747676.F4RGZ0"/>
<evidence type="ECO:0000256" key="1">
    <source>
        <dbReference type="SAM" id="Phobius"/>
    </source>
</evidence>
<dbReference type="InterPro" id="IPR044730">
    <property type="entry name" value="RNase_H-like_dom_plant"/>
</dbReference>
<sequence length="723" mass="81933">MKWKMQILFQNVNNSASRIILDTASWGSQLVSVSIAVAVSRTTRVVTMSDQDGPQESCGSIDTEGTTEEEMVDMGQERNCKGNDKDKVYGDAFIEGPPLAHFSDDFIEPKFLRGYVWDGVNTPGYSPAIESSVYAAPFRDAPPLSEDIDAAFVLEQYPHLFKIITPIKVDKLELLLRDHPNQAFVNSALKGLREGFWPNSSIPSSEVVDGPNHISCEANQSLLEEQCQDEIDKGRYSEEFTTLLLGMKVIPLLMVTKKDSNKMRVCSNMSAGHPSPNDLINKSSIPVAYDSLKSFIPYLIKMKEEEGEVILFKSDIEGAFRIIPLHFQYQLRQIYKIRGNKKRVDHNLNFGSSASPFIWCGVFSLVLWIAEFIFDIKFMNNMMDNVWCVCSTKHFVNFKGHLIPLPQAKLLNLFDILGFPWVWKKQLHGPVLEIIGHIVDSERMIIQLHPDKKRLLIEKLQKFVAHHHHLLNDWQKILGHASWACTSMPWGRYALQSLYEKSNTKSHRFLQIPLNKENQDDVRWLIKFFDQSPRILVLTSLRWGLKEADAEFFTNACMTGVGIWDPISRIGRYFILPPPPCNIFWAELLGVISAINLGIEKGTKRIFVHSDNRNVVDLFNSHAPSKIVRPLFRHCVMRIVEAKVDVKVAHVSAEFNSEADNLSRIKTILTPEKSDILCHAINGTSISYLHINSSLSSGGQVANLASLDPSFRQWLNPNRQGSA</sequence>
<name>F4RGZ0_MELLP</name>
<dbReference type="GO" id="GO:0003676">
    <property type="term" value="F:nucleic acid binding"/>
    <property type="evidence" value="ECO:0007669"/>
    <property type="project" value="InterPro"/>
</dbReference>
<feature type="transmembrane region" description="Helical" evidence="1">
    <location>
        <begin position="356"/>
        <end position="374"/>
    </location>
</feature>
<organism evidence="4">
    <name type="scientific">Melampsora larici-populina (strain 98AG31 / pathotype 3-4-7)</name>
    <name type="common">Poplar leaf rust fungus</name>
    <dbReference type="NCBI Taxonomy" id="747676"/>
    <lineage>
        <taxon>Eukaryota</taxon>
        <taxon>Fungi</taxon>
        <taxon>Dikarya</taxon>
        <taxon>Basidiomycota</taxon>
        <taxon>Pucciniomycotina</taxon>
        <taxon>Pucciniomycetes</taxon>
        <taxon>Pucciniales</taxon>
        <taxon>Melampsoraceae</taxon>
        <taxon>Melampsora</taxon>
    </lineage>
</organism>
<evidence type="ECO:0000313" key="4">
    <source>
        <dbReference type="Proteomes" id="UP000001072"/>
    </source>
</evidence>
<dbReference type="AlphaFoldDB" id="F4RGZ0"/>
<evidence type="ECO:0000259" key="2">
    <source>
        <dbReference type="Pfam" id="PF13456"/>
    </source>
</evidence>
<dbReference type="Gene3D" id="3.30.420.10">
    <property type="entry name" value="Ribonuclease H-like superfamily/Ribonuclease H"/>
    <property type="match status" value="1"/>
</dbReference>
<protein>
    <recommendedName>
        <fullName evidence="2">RNase H type-1 domain-containing protein</fullName>
    </recommendedName>
</protein>
<dbReference type="CDD" id="cd06222">
    <property type="entry name" value="RNase_H_like"/>
    <property type="match status" value="1"/>
</dbReference>
<keyword evidence="1" id="KW-1133">Transmembrane helix</keyword>
<dbReference type="PANTHER" id="PTHR33050:SF7">
    <property type="entry name" value="RIBONUCLEASE H"/>
    <property type="match status" value="1"/>
</dbReference>
<dbReference type="KEGG" id="mlr:MELLADRAFT_85000"/>
<dbReference type="InParanoid" id="F4RGZ0"/>
<dbReference type="SUPFAM" id="SSF56672">
    <property type="entry name" value="DNA/RNA polymerases"/>
    <property type="match status" value="1"/>
</dbReference>
<keyword evidence="1" id="KW-0812">Transmembrane</keyword>
<dbReference type="OrthoDB" id="198652at2759"/>
<proteinExistence type="predicted"/>
<reference evidence="4" key="1">
    <citation type="journal article" date="2011" name="Proc. Natl. Acad. Sci. U.S.A.">
        <title>Obligate biotrophy features unraveled by the genomic analysis of rust fungi.</title>
        <authorList>
            <person name="Duplessis S."/>
            <person name="Cuomo C.A."/>
            <person name="Lin Y.-C."/>
            <person name="Aerts A."/>
            <person name="Tisserant E."/>
            <person name="Veneault-Fourrey C."/>
            <person name="Joly D.L."/>
            <person name="Hacquard S."/>
            <person name="Amselem J."/>
            <person name="Cantarel B.L."/>
            <person name="Chiu R."/>
            <person name="Coutinho P.M."/>
            <person name="Feau N."/>
            <person name="Field M."/>
            <person name="Frey P."/>
            <person name="Gelhaye E."/>
            <person name="Goldberg J."/>
            <person name="Grabherr M.G."/>
            <person name="Kodira C.D."/>
            <person name="Kohler A."/>
            <person name="Kuees U."/>
            <person name="Lindquist E.A."/>
            <person name="Lucas S.M."/>
            <person name="Mago R."/>
            <person name="Mauceli E."/>
            <person name="Morin E."/>
            <person name="Murat C."/>
            <person name="Pangilinan J.L."/>
            <person name="Park R."/>
            <person name="Pearson M."/>
            <person name="Quesneville H."/>
            <person name="Rouhier N."/>
            <person name="Sakthikumar S."/>
            <person name="Salamov A.A."/>
            <person name="Schmutz J."/>
            <person name="Selles B."/>
            <person name="Shapiro H."/>
            <person name="Tanguay P."/>
            <person name="Tuskan G.A."/>
            <person name="Henrissat B."/>
            <person name="Van de Peer Y."/>
            <person name="Rouze P."/>
            <person name="Ellis J.G."/>
            <person name="Dodds P.N."/>
            <person name="Schein J.E."/>
            <person name="Zhong S."/>
            <person name="Hamelin R.C."/>
            <person name="Grigoriev I.V."/>
            <person name="Szabo L.J."/>
            <person name="Martin F."/>
        </authorList>
    </citation>
    <scope>NUCLEOTIDE SEQUENCE [LARGE SCALE GENOMIC DNA]</scope>
    <source>
        <strain evidence="4">98AG31 / pathotype 3-4-7</strain>
    </source>
</reference>
<accession>F4RGZ0</accession>
<dbReference type="GeneID" id="18933689"/>
<keyword evidence="1" id="KW-0472">Membrane</keyword>
<evidence type="ECO:0000313" key="3">
    <source>
        <dbReference type="EMBL" id="EGG08325.1"/>
    </source>
</evidence>
<dbReference type="PANTHER" id="PTHR33050">
    <property type="entry name" value="REVERSE TRANSCRIPTASE DOMAIN-CONTAINING PROTEIN"/>
    <property type="match status" value="1"/>
</dbReference>
<dbReference type="eggNOG" id="ENOG502S0CW">
    <property type="taxonomic scope" value="Eukaryota"/>
</dbReference>
<dbReference type="Proteomes" id="UP000001072">
    <property type="component" value="Unassembled WGS sequence"/>
</dbReference>
<dbReference type="HOGENOM" id="CLU_006058_0_3_1"/>
<dbReference type="RefSeq" id="XP_007408523.1">
    <property type="nucleotide sequence ID" value="XM_007408461.1"/>
</dbReference>
<dbReference type="InterPro" id="IPR036397">
    <property type="entry name" value="RNaseH_sf"/>
</dbReference>
<dbReference type="InterPro" id="IPR052055">
    <property type="entry name" value="Hepadnavirus_pol/RT"/>
</dbReference>
<dbReference type="InterPro" id="IPR002156">
    <property type="entry name" value="RNaseH_domain"/>
</dbReference>
<dbReference type="EMBL" id="GL883101">
    <property type="protein sequence ID" value="EGG08325.1"/>
    <property type="molecule type" value="Genomic_DNA"/>
</dbReference>